<evidence type="ECO:0000313" key="3">
    <source>
        <dbReference type="Proteomes" id="UP000241764"/>
    </source>
</evidence>
<dbReference type="EMBL" id="PGGM01000008">
    <property type="protein sequence ID" value="PSH62750.1"/>
    <property type="molecule type" value="Genomic_DNA"/>
</dbReference>
<feature type="region of interest" description="Disordered" evidence="1">
    <location>
        <begin position="80"/>
        <end position="109"/>
    </location>
</feature>
<evidence type="ECO:0000256" key="1">
    <source>
        <dbReference type="SAM" id="MobiDB-lite"/>
    </source>
</evidence>
<evidence type="ECO:0000313" key="2">
    <source>
        <dbReference type="EMBL" id="PSH62750.1"/>
    </source>
</evidence>
<keyword evidence="3" id="KW-1185">Reference proteome</keyword>
<protein>
    <submittedName>
        <fullName evidence="2">Uncharacterized protein</fullName>
    </submittedName>
</protein>
<proteinExistence type="predicted"/>
<dbReference type="Proteomes" id="UP000241764">
    <property type="component" value="Unassembled WGS sequence"/>
</dbReference>
<sequence>MSKNRRSKRRRGQVCNRVDRSLRPLLLRRQQGSQDSPALLPLSVQTYCLAGAAGSEMMIRLDIESEYCARPCVASAMLSVGGRKHRPRARNDRINPMASGCSARAKDQPRGCSSARVTVDAQGIAKLN</sequence>
<dbReference type="AlphaFoldDB" id="A0A2P7B8G0"/>
<accession>A0A2P7B8G0</accession>
<organism evidence="2 3">
    <name type="scientific">Phyllobacterium sophorae</name>
    <dbReference type="NCBI Taxonomy" id="1520277"/>
    <lineage>
        <taxon>Bacteria</taxon>
        <taxon>Pseudomonadati</taxon>
        <taxon>Pseudomonadota</taxon>
        <taxon>Alphaproteobacteria</taxon>
        <taxon>Hyphomicrobiales</taxon>
        <taxon>Phyllobacteriaceae</taxon>
        <taxon>Phyllobacterium</taxon>
    </lineage>
</organism>
<gene>
    <name evidence="2" type="ORF">CU103_17660</name>
</gene>
<reference evidence="3" key="1">
    <citation type="submission" date="2017-11" db="EMBL/GenBank/DDBJ databases">
        <authorList>
            <person name="Kuznetsova I."/>
            <person name="Sazanova A."/>
            <person name="Chirak E."/>
            <person name="Safronova V."/>
            <person name="Willems A."/>
        </authorList>
    </citation>
    <scope>NUCLEOTIDE SEQUENCE [LARGE SCALE GENOMIC DNA]</scope>
    <source>
        <strain evidence="3">CCBAU 03422</strain>
    </source>
</reference>
<name>A0A2P7B8G0_9HYPH</name>
<comment type="caution">
    <text evidence="2">The sequence shown here is derived from an EMBL/GenBank/DDBJ whole genome shotgun (WGS) entry which is preliminary data.</text>
</comment>